<name>A0A2S5TEU1_9GAMM</name>
<accession>A0A2S5TEU1</accession>
<sequence>MLSAFLILFVGNGIHLLIGDPYFERARPETSSVRLGWIFVSIGVGAISLIWWAHHENRMTKKKIEK</sequence>
<proteinExistence type="predicted"/>
<organism evidence="2 3">
    <name type="scientific">Solimonas fluminis</name>
    <dbReference type="NCBI Taxonomy" id="2086571"/>
    <lineage>
        <taxon>Bacteria</taxon>
        <taxon>Pseudomonadati</taxon>
        <taxon>Pseudomonadota</taxon>
        <taxon>Gammaproteobacteria</taxon>
        <taxon>Nevskiales</taxon>
        <taxon>Nevskiaceae</taxon>
        <taxon>Solimonas</taxon>
    </lineage>
</organism>
<feature type="transmembrane region" description="Helical" evidence="1">
    <location>
        <begin position="35"/>
        <end position="53"/>
    </location>
</feature>
<keyword evidence="1" id="KW-0472">Membrane</keyword>
<evidence type="ECO:0000313" key="2">
    <source>
        <dbReference type="EMBL" id="PPE73358.1"/>
    </source>
</evidence>
<dbReference type="AlphaFoldDB" id="A0A2S5TEU1"/>
<evidence type="ECO:0008006" key="4">
    <source>
        <dbReference type="Google" id="ProtNLM"/>
    </source>
</evidence>
<evidence type="ECO:0000313" key="3">
    <source>
        <dbReference type="Proteomes" id="UP000238220"/>
    </source>
</evidence>
<reference evidence="2 3" key="1">
    <citation type="submission" date="2018-02" db="EMBL/GenBank/DDBJ databases">
        <title>Genome sequencing of Solimonas sp. HR-BB.</title>
        <authorList>
            <person name="Lee Y."/>
            <person name="Jeon C.O."/>
        </authorList>
    </citation>
    <scope>NUCLEOTIDE SEQUENCE [LARGE SCALE GENOMIC DNA]</scope>
    <source>
        <strain evidence="2 3">HR-BB</strain>
    </source>
</reference>
<keyword evidence="1" id="KW-1133">Transmembrane helix</keyword>
<evidence type="ECO:0000256" key="1">
    <source>
        <dbReference type="SAM" id="Phobius"/>
    </source>
</evidence>
<dbReference type="Proteomes" id="UP000238220">
    <property type="component" value="Unassembled WGS sequence"/>
</dbReference>
<keyword evidence="3" id="KW-1185">Reference proteome</keyword>
<comment type="caution">
    <text evidence="2">The sequence shown here is derived from an EMBL/GenBank/DDBJ whole genome shotgun (WGS) entry which is preliminary data.</text>
</comment>
<protein>
    <recommendedName>
        <fullName evidence="4">DUF378 domain-containing protein</fullName>
    </recommendedName>
</protein>
<keyword evidence="1" id="KW-0812">Transmembrane</keyword>
<gene>
    <name evidence="2" type="ORF">C3942_13895</name>
</gene>
<dbReference type="EMBL" id="PSNW01000007">
    <property type="protein sequence ID" value="PPE73358.1"/>
    <property type="molecule type" value="Genomic_DNA"/>
</dbReference>